<evidence type="ECO:0000256" key="1">
    <source>
        <dbReference type="ARBA" id="ARBA00004382"/>
    </source>
</evidence>
<dbReference type="SUPFAM" id="SSF109998">
    <property type="entry name" value="Triger factor/SurA peptide-binding domain-like"/>
    <property type="match status" value="1"/>
</dbReference>
<evidence type="ECO:0000256" key="6">
    <source>
        <dbReference type="ARBA" id="ARBA00023136"/>
    </source>
</evidence>
<evidence type="ECO:0000256" key="9">
    <source>
        <dbReference type="ARBA" id="ARBA00040743"/>
    </source>
</evidence>
<evidence type="ECO:0000313" key="14">
    <source>
        <dbReference type="Proteomes" id="UP000001933"/>
    </source>
</evidence>
<dbReference type="InterPro" id="IPR027304">
    <property type="entry name" value="Trigger_fact/SurA_dom_sf"/>
</dbReference>
<evidence type="ECO:0000256" key="7">
    <source>
        <dbReference type="ARBA" id="ARBA00023186"/>
    </source>
</evidence>
<evidence type="ECO:0000256" key="10">
    <source>
        <dbReference type="ARBA" id="ARBA00042775"/>
    </source>
</evidence>
<dbReference type="OrthoDB" id="9812372at2"/>
<feature type="domain" description="PpiC" evidence="12">
    <location>
        <begin position="245"/>
        <end position="382"/>
    </location>
</feature>
<keyword evidence="7" id="KW-0143">Chaperone</keyword>
<gene>
    <name evidence="13" type="ORF">SYN_00555</name>
</gene>
<evidence type="ECO:0000256" key="11">
    <source>
        <dbReference type="SAM" id="Phobius"/>
    </source>
</evidence>
<evidence type="ECO:0000259" key="12">
    <source>
        <dbReference type="Pfam" id="PF13145"/>
    </source>
</evidence>
<protein>
    <recommendedName>
        <fullName evidence="9">Periplasmic chaperone PpiD</fullName>
    </recommendedName>
    <alternativeName>
        <fullName evidence="10">Periplasmic folding chaperone</fullName>
    </alternativeName>
</protein>
<evidence type="ECO:0000256" key="2">
    <source>
        <dbReference type="ARBA" id="ARBA00022475"/>
    </source>
</evidence>
<evidence type="ECO:0000313" key="13">
    <source>
        <dbReference type="EMBL" id="ABC76500.1"/>
    </source>
</evidence>
<sequence>MLELMRKHAKNWLMKFLLGMIIVVFIFYFGTRTGKEKSETVAIVDGKEIALAEVQKEYSNLAEFYRRQYGGSLTDEMLKGLELKQNALDSLIAQAIIMQKAGELNLTATDDEVRNFIMAYPAFQRDGTFNEKIYQQMLRLNRMTPEEFEASQQRMLSAAKLEQLIQEAVKVSDQEVFDFFSFQNEQIKISYLMFKPADFKGAISPSRKDLETYLKEHGNEFRVPEQMQIKALFFPGRDFAGKADIPESDIVDYYERHRSEFAQKGGKAPSLKEVKPRIINELAKISGMAAAAEQAKKAHDTIYQEENFDSYAAQNNLKTVTTDFFTLNNIPQPFSKVSDFSKIVADLKKDEISKVLSDEEGYFFIKVGSRKSSYIPELKDIEQEVAKRYTEMEARNRCRKAADAALGRLKKGESLVRIAQENKLAPAESGFFKPGAAIPGLDANQQLSMALYQLSESNPFPDQTLEINNGFAIIQFKERSKIDTTDYEAKKENLKQLLLMMKRNEYFMTWLENTKAAMIKEGRLKIRKDIKDL</sequence>
<dbReference type="Gene3D" id="1.10.4030.10">
    <property type="entry name" value="Porin chaperone SurA, peptide-binding domain"/>
    <property type="match status" value="2"/>
</dbReference>
<dbReference type="STRING" id="56780.SYN_00555"/>
<dbReference type="Pfam" id="PF13145">
    <property type="entry name" value="Rotamase_2"/>
    <property type="match status" value="1"/>
</dbReference>
<dbReference type="Pfam" id="PF13624">
    <property type="entry name" value="SurA_N_3"/>
    <property type="match status" value="1"/>
</dbReference>
<comment type="similarity">
    <text evidence="8">Belongs to the PpiD chaperone family.</text>
</comment>
<accession>Q2LQY6</accession>
<dbReference type="SUPFAM" id="SSF54534">
    <property type="entry name" value="FKBP-like"/>
    <property type="match status" value="1"/>
</dbReference>
<proteinExistence type="inferred from homology"/>
<dbReference type="EMBL" id="CP000252">
    <property type="protein sequence ID" value="ABC76500.1"/>
    <property type="molecule type" value="Genomic_DNA"/>
</dbReference>
<evidence type="ECO:0000256" key="3">
    <source>
        <dbReference type="ARBA" id="ARBA00022519"/>
    </source>
</evidence>
<dbReference type="InParanoid" id="Q2LQY6"/>
<reference evidence="13 14" key="1">
    <citation type="journal article" date="2007" name="Proc. Natl. Acad. Sci. U.S.A.">
        <title>The genome of Syntrophus aciditrophicus: life at the thermodynamic limit of microbial growth.</title>
        <authorList>
            <person name="McInerney M.J."/>
            <person name="Rohlin L."/>
            <person name="Mouttaki H."/>
            <person name="Kim U."/>
            <person name="Krupp R.S."/>
            <person name="Rios-Hernandez L."/>
            <person name="Sieber J."/>
            <person name="Struchtemeyer C.G."/>
            <person name="Bhattacharyya A."/>
            <person name="Campbell J.W."/>
            <person name="Gunsalus R.P."/>
        </authorList>
    </citation>
    <scope>NUCLEOTIDE SEQUENCE [LARGE SCALE GENOMIC DNA]</scope>
    <source>
        <strain evidence="13 14">SB</strain>
    </source>
</reference>
<dbReference type="AlphaFoldDB" id="Q2LQY6"/>
<keyword evidence="6 11" id="KW-0472">Membrane</keyword>
<comment type="subcellular location">
    <subcellularLocation>
        <location evidence="1">Cell inner membrane</location>
        <topology evidence="1">Single-pass type II membrane protein</topology>
        <orientation evidence="1">Periplasmic side</orientation>
    </subcellularLocation>
</comment>
<dbReference type="KEGG" id="sat:SYN_00555"/>
<dbReference type="eggNOG" id="COG0760">
    <property type="taxonomic scope" value="Bacteria"/>
</dbReference>
<dbReference type="InterPro" id="IPR052029">
    <property type="entry name" value="PpiD_chaperone"/>
</dbReference>
<dbReference type="InterPro" id="IPR046357">
    <property type="entry name" value="PPIase_dom_sf"/>
</dbReference>
<dbReference type="PANTHER" id="PTHR47529">
    <property type="entry name" value="PEPTIDYL-PROLYL CIS-TRANS ISOMERASE D"/>
    <property type="match status" value="1"/>
</dbReference>
<keyword evidence="3" id="KW-0997">Cell inner membrane</keyword>
<evidence type="ECO:0000256" key="8">
    <source>
        <dbReference type="ARBA" id="ARBA00038408"/>
    </source>
</evidence>
<keyword evidence="4 11" id="KW-0812">Transmembrane</keyword>
<dbReference type="HOGENOM" id="CLU_023843_1_0_7"/>
<keyword evidence="2" id="KW-1003">Cell membrane</keyword>
<organism evidence="13 14">
    <name type="scientific">Syntrophus aciditrophicus (strain SB)</name>
    <dbReference type="NCBI Taxonomy" id="56780"/>
    <lineage>
        <taxon>Bacteria</taxon>
        <taxon>Pseudomonadati</taxon>
        <taxon>Thermodesulfobacteriota</taxon>
        <taxon>Syntrophia</taxon>
        <taxon>Syntrophales</taxon>
        <taxon>Syntrophaceae</taxon>
        <taxon>Syntrophus</taxon>
    </lineage>
</organism>
<evidence type="ECO:0000256" key="4">
    <source>
        <dbReference type="ARBA" id="ARBA00022692"/>
    </source>
</evidence>
<name>Q2LQY6_SYNAS</name>
<dbReference type="GO" id="GO:0005886">
    <property type="term" value="C:plasma membrane"/>
    <property type="evidence" value="ECO:0007669"/>
    <property type="project" value="UniProtKB-SubCell"/>
</dbReference>
<dbReference type="InterPro" id="IPR000297">
    <property type="entry name" value="PPIase_PpiC"/>
</dbReference>
<dbReference type="Proteomes" id="UP000001933">
    <property type="component" value="Chromosome"/>
</dbReference>
<evidence type="ECO:0000256" key="5">
    <source>
        <dbReference type="ARBA" id="ARBA00022989"/>
    </source>
</evidence>
<keyword evidence="13" id="KW-0413">Isomerase</keyword>
<keyword evidence="5 11" id="KW-1133">Transmembrane helix</keyword>
<dbReference type="GO" id="GO:0003755">
    <property type="term" value="F:peptidyl-prolyl cis-trans isomerase activity"/>
    <property type="evidence" value="ECO:0007669"/>
    <property type="project" value="InterPro"/>
</dbReference>
<dbReference type="Gene3D" id="3.10.50.40">
    <property type="match status" value="1"/>
</dbReference>
<keyword evidence="14" id="KW-1185">Reference proteome</keyword>
<feature type="transmembrane region" description="Helical" evidence="11">
    <location>
        <begin position="12"/>
        <end position="30"/>
    </location>
</feature>
<dbReference type="RefSeq" id="WP_011416534.1">
    <property type="nucleotide sequence ID" value="NC_007759.1"/>
</dbReference>
<dbReference type="PANTHER" id="PTHR47529:SF1">
    <property type="entry name" value="PERIPLASMIC CHAPERONE PPID"/>
    <property type="match status" value="1"/>
</dbReference>